<sequence>MSRVRKGYVLRYADGCFFIEEAPYKVSQLGDAEVYFKYFDLLEAQERVKRQTGESAEIAAVTFTIANTTFV</sequence>
<organism evidence="1 2">
    <name type="scientific">Paenibacillus sambharensis</name>
    <dbReference type="NCBI Taxonomy" id="1803190"/>
    <lineage>
        <taxon>Bacteria</taxon>
        <taxon>Bacillati</taxon>
        <taxon>Bacillota</taxon>
        <taxon>Bacilli</taxon>
        <taxon>Bacillales</taxon>
        <taxon>Paenibacillaceae</taxon>
        <taxon>Paenibacillus</taxon>
    </lineage>
</organism>
<proteinExistence type="predicted"/>
<dbReference type="Proteomes" id="UP000249522">
    <property type="component" value="Unassembled WGS sequence"/>
</dbReference>
<dbReference type="OrthoDB" id="2623988at2"/>
<protein>
    <submittedName>
        <fullName evidence="1">Uncharacterized protein</fullName>
    </submittedName>
</protein>
<dbReference type="RefSeq" id="WP_111145259.1">
    <property type="nucleotide sequence ID" value="NZ_QKRB01000028.1"/>
</dbReference>
<evidence type="ECO:0000313" key="1">
    <source>
        <dbReference type="EMBL" id="PZD97401.1"/>
    </source>
</evidence>
<reference evidence="1 2" key="1">
    <citation type="submission" date="2018-06" db="EMBL/GenBank/DDBJ databases">
        <title>Paenibacillus imtechensis sp. nov.</title>
        <authorList>
            <person name="Pinnaka A.K."/>
            <person name="Singh H."/>
            <person name="Kaur M."/>
        </authorList>
    </citation>
    <scope>NUCLEOTIDE SEQUENCE [LARGE SCALE GENOMIC DNA]</scope>
    <source>
        <strain evidence="1 2">SMB1</strain>
    </source>
</reference>
<dbReference type="EMBL" id="QKRB01000028">
    <property type="protein sequence ID" value="PZD97401.1"/>
    <property type="molecule type" value="Genomic_DNA"/>
</dbReference>
<accession>A0A2W1M0D9</accession>
<keyword evidence="2" id="KW-1185">Reference proteome</keyword>
<dbReference type="AlphaFoldDB" id="A0A2W1M0D9"/>
<comment type="caution">
    <text evidence="1">The sequence shown here is derived from an EMBL/GenBank/DDBJ whole genome shotgun (WGS) entry which is preliminary data.</text>
</comment>
<evidence type="ECO:0000313" key="2">
    <source>
        <dbReference type="Proteomes" id="UP000249522"/>
    </source>
</evidence>
<gene>
    <name evidence="1" type="ORF">DNH61_03375</name>
</gene>
<name>A0A2W1M0D9_9BACL</name>